<dbReference type="InterPro" id="IPR013216">
    <property type="entry name" value="Methyltransf_11"/>
</dbReference>
<comment type="caution">
    <text evidence="2">The sequence shown here is derived from an EMBL/GenBank/DDBJ whole genome shotgun (WGS) entry which is preliminary data.</text>
</comment>
<dbReference type="EC" id="2.1.1.-" evidence="2"/>
<dbReference type="GO" id="GO:0032259">
    <property type="term" value="P:methylation"/>
    <property type="evidence" value="ECO:0007669"/>
    <property type="project" value="UniProtKB-KW"/>
</dbReference>
<dbReference type="SUPFAM" id="SSF53335">
    <property type="entry name" value="S-adenosyl-L-methionine-dependent methyltransferases"/>
    <property type="match status" value="1"/>
</dbReference>
<name>A0ABT8FK12_9ACTN</name>
<dbReference type="PANTHER" id="PTHR43591:SF24">
    <property type="entry name" value="2-METHOXY-6-POLYPRENYL-1,4-BENZOQUINOL METHYLASE, MITOCHONDRIAL"/>
    <property type="match status" value="1"/>
</dbReference>
<keyword evidence="2" id="KW-0808">Transferase</keyword>
<accession>A0ABT8FK12</accession>
<gene>
    <name evidence="2" type="ORF">QWY28_18420</name>
</gene>
<organism evidence="2 3">
    <name type="scientific">Nocardioides oceani</name>
    <dbReference type="NCBI Taxonomy" id="3058369"/>
    <lineage>
        <taxon>Bacteria</taxon>
        <taxon>Bacillati</taxon>
        <taxon>Actinomycetota</taxon>
        <taxon>Actinomycetes</taxon>
        <taxon>Propionibacteriales</taxon>
        <taxon>Nocardioidaceae</taxon>
        <taxon>Nocardioides</taxon>
    </lineage>
</organism>
<dbReference type="RefSeq" id="WP_300954044.1">
    <property type="nucleotide sequence ID" value="NZ_JAUHJQ010000009.1"/>
</dbReference>
<dbReference type="InterPro" id="IPR029063">
    <property type="entry name" value="SAM-dependent_MTases_sf"/>
</dbReference>
<dbReference type="EMBL" id="JAUHJQ010000009">
    <property type="protein sequence ID" value="MDN4174944.1"/>
    <property type="molecule type" value="Genomic_DNA"/>
</dbReference>
<reference evidence="2" key="1">
    <citation type="submission" date="2023-06" db="EMBL/GenBank/DDBJ databases">
        <title>Draft genome sequence of Nocardioides sp. SOB77.</title>
        <authorList>
            <person name="Zhang G."/>
        </authorList>
    </citation>
    <scope>NUCLEOTIDE SEQUENCE</scope>
    <source>
        <strain evidence="2">SOB77</strain>
    </source>
</reference>
<evidence type="ECO:0000313" key="2">
    <source>
        <dbReference type="EMBL" id="MDN4174944.1"/>
    </source>
</evidence>
<feature type="domain" description="Methyltransferase type 11" evidence="1">
    <location>
        <begin position="54"/>
        <end position="148"/>
    </location>
</feature>
<keyword evidence="3" id="KW-1185">Reference proteome</keyword>
<dbReference type="CDD" id="cd02440">
    <property type="entry name" value="AdoMet_MTases"/>
    <property type="match status" value="1"/>
</dbReference>
<dbReference type="PANTHER" id="PTHR43591">
    <property type="entry name" value="METHYLTRANSFERASE"/>
    <property type="match status" value="1"/>
</dbReference>
<dbReference type="Pfam" id="PF08241">
    <property type="entry name" value="Methyltransf_11"/>
    <property type="match status" value="1"/>
</dbReference>
<dbReference type="Proteomes" id="UP001168620">
    <property type="component" value="Unassembled WGS sequence"/>
</dbReference>
<sequence>MTDAPVQERIDAYWTRRAPAYDDHQQRPERRDLDRAAWTEVWRSALPAAPADVLDVGTGSGHVACLLAAAGHRVTGIDLADGMLARAQQHAAGLASPPRFVRGDAVDPDLPAGSFDAVVGRYVMWTLREPVAAVRRWARLLRPGGVVAMVDSTWFPEGIGAGAGDAFAAAYDAEVRAALPLAEAPSIDPTADALRAAGLVDVTVTALEGVLELDRAHGVAPGHEVRLQHLVTGRVA</sequence>
<dbReference type="GO" id="GO:0008168">
    <property type="term" value="F:methyltransferase activity"/>
    <property type="evidence" value="ECO:0007669"/>
    <property type="project" value="UniProtKB-KW"/>
</dbReference>
<proteinExistence type="predicted"/>
<evidence type="ECO:0000313" key="3">
    <source>
        <dbReference type="Proteomes" id="UP001168620"/>
    </source>
</evidence>
<dbReference type="Gene3D" id="3.40.50.150">
    <property type="entry name" value="Vaccinia Virus protein VP39"/>
    <property type="match status" value="1"/>
</dbReference>
<protein>
    <submittedName>
        <fullName evidence="2">Class I SAM-dependent methyltransferase</fullName>
        <ecNumber evidence="2">2.1.1.-</ecNumber>
    </submittedName>
</protein>
<keyword evidence="2" id="KW-0489">Methyltransferase</keyword>
<evidence type="ECO:0000259" key="1">
    <source>
        <dbReference type="Pfam" id="PF08241"/>
    </source>
</evidence>